<keyword evidence="1" id="KW-0175">Coiled coil</keyword>
<keyword evidence="4" id="KW-1185">Reference proteome</keyword>
<dbReference type="Proteomes" id="UP000284403">
    <property type="component" value="Unassembled WGS sequence"/>
</dbReference>
<organism evidence="3 4">
    <name type="scientific">Trypanosoma conorhini</name>
    <dbReference type="NCBI Taxonomy" id="83891"/>
    <lineage>
        <taxon>Eukaryota</taxon>
        <taxon>Discoba</taxon>
        <taxon>Euglenozoa</taxon>
        <taxon>Kinetoplastea</taxon>
        <taxon>Metakinetoplastina</taxon>
        <taxon>Trypanosomatida</taxon>
        <taxon>Trypanosomatidae</taxon>
        <taxon>Trypanosoma</taxon>
    </lineage>
</organism>
<gene>
    <name evidence="3" type="ORF">Tco025E_02764</name>
</gene>
<evidence type="ECO:0000313" key="4">
    <source>
        <dbReference type="Proteomes" id="UP000284403"/>
    </source>
</evidence>
<dbReference type="GeneID" id="40316375"/>
<proteinExistence type="predicted"/>
<comment type="caution">
    <text evidence="3">The sequence shown here is derived from an EMBL/GenBank/DDBJ whole genome shotgun (WGS) entry which is preliminary data.</text>
</comment>
<feature type="compositionally biased region" description="Low complexity" evidence="2">
    <location>
        <begin position="909"/>
        <end position="929"/>
    </location>
</feature>
<feature type="compositionally biased region" description="Basic and acidic residues" evidence="2">
    <location>
        <begin position="741"/>
        <end position="765"/>
    </location>
</feature>
<evidence type="ECO:0000313" key="3">
    <source>
        <dbReference type="EMBL" id="RNF23791.1"/>
    </source>
</evidence>
<evidence type="ECO:0000256" key="2">
    <source>
        <dbReference type="SAM" id="MobiDB-lite"/>
    </source>
</evidence>
<feature type="compositionally biased region" description="Low complexity" evidence="2">
    <location>
        <begin position="789"/>
        <end position="807"/>
    </location>
</feature>
<feature type="region of interest" description="Disordered" evidence="2">
    <location>
        <begin position="900"/>
        <end position="929"/>
    </location>
</feature>
<feature type="coiled-coil region" evidence="1">
    <location>
        <begin position="401"/>
        <end position="457"/>
    </location>
</feature>
<evidence type="ECO:0000256" key="1">
    <source>
        <dbReference type="SAM" id="Coils"/>
    </source>
</evidence>
<dbReference type="RefSeq" id="XP_029230257.1">
    <property type="nucleotide sequence ID" value="XM_029369687.1"/>
</dbReference>
<feature type="region of interest" description="Disordered" evidence="2">
    <location>
        <begin position="732"/>
        <end position="765"/>
    </location>
</feature>
<accession>A0A3R7PDL7</accession>
<name>A0A3R7PDL7_9TRYP</name>
<dbReference type="AlphaFoldDB" id="A0A3R7PDL7"/>
<protein>
    <submittedName>
        <fullName evidence="3">Uncharacterized protein</fullName>
    </submittedName>
</protein>
<dbReference type="OrthoDB" id="244005at2759"/>
<feature type="region of interest" description="Disordered" evidence="2">
    <location>
        <begin position="779"/>
        <end position="846"/>
    </location>
</feature>
<sequence length="943" mass="105595">MRPSGLSNRHERELAGSEPVLIGVGRAEAQLRREMDGVTSALLQRQQQRWLAFGRERAAVRARVDRGMGELLDGVEGVVPPCVLDPPILAESPCPPLPPPQQVDARCAKREAGVLPLAALSAPAGGKRALVPYGDNSGKLRVAAEELTFPQVCFMSPGGKGAPPRGFPSPFESSGFQCVTHWAETSLQEVLLTALGPRSQRERRNQDEPNGRLLVGVACYLLNELLIREPKLSRVWPQLREVIFRAIFQPPVYPLPPGVERVVGSSYPPFEGRQAFEALNLWSGAFLASRAENARLSQRIEDLKSVVEKSRLILRFAQRRVDEMLVGNFFRAWRKSTQRQRCFRDSATAYFTRMRQRIRLEVCFLRWRRVSAQSQVAELLKMVKESEVRLAFLEGSNTKQVNTLLEQLKEEQKANAILELKKETLKSQLAEGHVIALRAIDNELQQQQANILMAKKQGKRWERLAKTFSCSTKFTMVPPSLRKLGVALRRVEEQCALRIQLVNDWAKEARRSLELFLLEWVNCFMKTTMTDVPWHPVVKISTGFENGDFGPGALLQLVRALESAYLGRGVHCAPFPSSAAKREESLDSVKADDGADASVEASNDALFTELRRLLYLQTMEGLYPPLLSCCTFLESFFGPAVFCRVPHPTAMLWVLASLFVGYTRLACGDAVQLEHGLDAALRCPEEAALQNYFLMPRLVANEAAATKDGTRAGYRGGRRVSRAYVISNNTTIQKHPRSRQWRGEFARKRREEEEMDEAAAKDRERLADTLSDLEVYLGLDDQEDEDSDSSSSSEEGGSAAADSNAEGTGTALSTAHASSDTRVETPKQNANALDEERQRRVNRKARLVPPMNESMCSFSLREFVEYHHRAAKQRRVWMGLSRVVSSLVVRFCVLDVGAPVPEEPRPLPNRRSSTSRPRPPSVSNRTVSIRQSRRSIRLLPSFS</sequence>
<reference evidence="3 4" key="1">
    <citation type="journal article" date="2018" name="BMC Genomics">
        <title>Genomic comparison of Trypanosoma conorhini and Trypanosoma rangeli to Trypanosoma cruzi strains of high and low virulence.</title>
        <authorList>
            <person name="Bradwell K.R."/>
            <person name="Koparde V.N."/>
            <person name="Matveyev A.V."/>
            <person name="Serrano M.G."/>
            <person name="Alves J.M."/>
            <person name="Parikh H."/>
            <person name="Huang B."/>
            <person name="Lee V."/>
            <person name="Espinosa-Alvarez O."/>
            <person name="Ortiz P.A."/>
            <person name="Costa-Martins A.G."/>
            <person name="Teixeira M.M."/>
            <person name="Buck G.A."/>
        </authorList>
    </citation>
    <scope>NUCLEOTIDE SEQUENCE [LARGE SCALE GENOMIC DNA]</scope>
    <source>
        <strain evidence="3 4">025E</strain>
    </source>
</reference>
<dbReference type="EMBL" id="MKKU01000112">
    <property type="protein sequence ID" value="RNF23791.1"/>
    <property type="molecule type" value="Genomic_DNA"/>
</dbReference>